<evidence type="ECO:0000256" key="2">
    <source>
        <dbReference type="ARBA" id="ARBA00005077"/>
    </source>
</evidence>
<evidence type="ECO:0000256" key="9">
    <source>
        <dbReference type="ARBA" id="ARBA00022737"/>
    </source>
</evidence>
<dbReference type="GO" id="GO:0006221">
    <property type="term" value="P:pyrimidine nucleotide biosynthetic process"/>
    <property type="evidence" value="ECO:0007669"/>
    <property type="project" value="UniProtKB-KW"/>
</dbReference>
<dbReference type="FunFam" id="3.30.470.20:FF:000013">
    <property type="entry name" value="Carbamoyl-phosphate synthase large chain"/>
    <property type="match status" value="1"/>
</dbReference>
<evidence type="ECO:0000313" key="25">
    <source>
        <dbReference type="EMBL" id="KAK2643284.1"/>
    </source>
</evidence>
<dbReference type="Gene3D" id="3.40.50.1380">
    <property type="entry name" value="Methylglyoxal synthase-like domain"/>
    <property type="match status" value="1"/>
</dbReference>
<dbReference type="FunFam" id="3.40.50.20:FF:000003">
    <property type="entry name" value="Carbamoyl-phosphate synthase large chain"/>
    <property type="match status" value="1"/>
</dbReference>
<evidence type="ECO:0000313" key="26">
    <source>
        <dbReference type="Proteomes" id="UP001280121"/>
    </source>
</evidence>
<evidence type="ECO:0000256" key="1">
    <source>
        <dbReference type="ARBA" id="ARBA00001936"/>
    </source>
</evidence>
<dbReference type="InterPro" id="IPR036914">
    <property type="entry name" value="MGS-like_dom_sf"/>
</dbReference>
<dbReference type="GO" id="GO:0006541">
    <property type="term" value="P:glutamine metabolic process"/>
    <property type="evidence" value="ECO:0007669"/>
    <property type="project" value="TreeGrafter"/>
</dbReference>
<dbReference type="SMART" id="SM01096">
    <property type="entry name" value="CPSase_L_D3"/>
    <property type="match status" value="1"/>
</dbReference>
<evidence type="ECO:0000256" key="11">
    <source>
        <dbReference type="ARBA" id="ARBA00022840"/>
    </source>
</evidence>
<evidence type="ECO:0000256" key="16">
    <source>
        <dbReference type="ARBA" id="ARBA00044063"/>
    </source>
</evidence>
<dbReference type="InterPro" id="IPR016185">
    <property type="entry name" value="PreATP-grasp_dom_sf"/>
</dbReference>
<dbReference type="FunFam" id="3.30.470.20:FF:000007">
    <property type="entry name" value="Carbamoyl-phosphate synthase large chain"/>
    <property type="match status" value="1"/>
</dbReference>
<dbReference type="GO" id="GO:0004088">
    <property type="term" value="F:carbamoyl-phosphate synthase (glutamine-hydrolyzing) activity"/>
    <property type="evidence" value="ECO:0007669"/>
    <property type="project" value="UniProtKB-EC"/>
</dbReference>
<evidence type="ECO:0000256" key="10">
    <source>
        <dbReference type="ARBA" id="ARBA00022741"/>
    </source>
</evidence>
<dbReference type="FunFam" id="1.10.1030.10:FF:000002">
    <property type="entry name" value="Carbamoyl-phosphate synthase large chain"/>
    <property type="match status" value="1"/>
</dbReference>
<organism evidence="25 26">
    <name type="scientific">Dipteronia dyeriana</name>
    <dbReference type="NCBI Taxonomy" id="168575"/>
    <lineage>
        <taxon>Eukaryota</taxon>
        <taxon>Viridiplantae</taxon>
        <taxon>Streptophyta</taxon>
        <taxon>Embryophyta</taxon>
        <taxon>Tracheophyta</taxon>
        <taxon>Spermatophyta</taxon>
        <taxon>Magnoliopsida</taxon>
        <taxon>eudicotyledons</taxon>
        <taxon>Gunneridae</taxon>
        <taxon>Pentapetalae</taxon>
        <taxon>rosids</taxon>
        <taxon>malvids</taxon>
        <taxon>Sapindales</taxon>
        <taxon>Sapindaceae</taxon>
        <taxon>Hippocastanoideae</taxon>
        <taxon>Acereae</taxon>
        <taxon>Dipteronia</taxon>
    </lineage>
</organism>
<dbReference type="Pfam" id="PF02787">
    <property type="entry name" value="CPSase_L_D3"/>
    <property type="match status" value="1"/>
</dbReference>
<evidence type="ECO:0000256" key="18">
    <source>
        <dbReference type="ARBA" id="ARBA00044318"/>
    </source>
</evidence>
<dbReference type="SUPFAM" id="SSF48108">
    <property type="entry name" value="Carbamoyl phosphate synthetase, large subunit connection domain"/>
    <property type="match status" value="1"/>
</dbReference>
<comment type="subunit">
    <text evidence="15">Heterodimer composed of 2 chains; the small (or glutamine) chain promotes the hydrolysis of glutamine to ammonia, which is used by the large (or ammonia) chain to synthesize carbamoyl phosphate.</text>
</comment>
<keyword evidence="13" id="KW-0665">Pyrimidine biosynthesis</keyword>
<feature type="domain" description="ATP-grasp" evidence="23">
    <location>
        <begin position="236"/>
        <end position="432"/>
    </location>
</feature>
<dbReference type="PROSITE" id="PS51855">
    <property type="entry name" value="MGS"/>
    <property type="match status" value="1"/>
</dbReference>
<dbReference type="HAMAP" id="MF_01210_A">
    <property type="entry name" value="CPSase_L_chain_A"/>
    <property type="match status" value="1"/>
</dbReference>
<evidence type="ECO:0000256" key="12">
    <source>
        <dbReference type="ARBA" id="ARBA00022842"/>
    </source>
</evidence>
<dbReference type="SMART" id="SM00851">
    <property type="entry name" value="MGS"/>
    <property type="match status" value="1"/>
</dbReference>
<keyword evidence="7" id="KW-0028">Amino-acid biosynthesis</keyword>
<evidence type="ECO:0000256" key="6">
    <source>
        <dbReference type="ARBA" id="ARBA00022598"/>
    </source>
</evidence>
<dbReference type="NCBIfam" id="NF003671">
    <property type="entry name" value="PRK05294.1"/>
    <property type="match status" value="1"/>
</dbReference>
<dbReference type="Gene3D" id="1.10.1030.10">
    <property type="entry name" value="Carbamoyl-phosphate synthetase, large subunit oligomerisation domain"/>
    <property type="match status" value="1"/>
</dbReference>
<keyword evidence="12" id="KW-0460">Magnesium</keyword>
<dbReference type="FunFam" id="3.30.1490.20:FF:000001">
    <property type="entry name" value="Carbamoyl-phosphate synthase large chain"/>
    <property type="match status" value="1"/>
</dbReference>
<reference evidence="25" key="1">
    <citation type="journal article" date="2023" name="Plant J.">
        <title>Genome sequences and population genomics provide insights into the demographic history, inbreeding, and mutation load of two 'living fossil' tree species of Dipteronia.</title>
        <authorList>
            <person name="Feng Y."/>
            <person name="Comes H.P."/>
            <person name="Chen J."/>
            <person name="Zhu S."/>
            <person name="Lu R."/>
            <person name="Zhang X."/>
            <person name="Li P."/>
            <person name="Qiu J."/>
            <person name="Olsen K.M."/>
            <person name="Qiu Y."/>
        </authorList>
    </citation>
    <scope>NUCLEOTIDE SEQUENCE</scope>
    <source>
        <strain evidence="25">KIB01</strain>
    </source>
</reference>
<dbReference type="InterPro" id="IPR013815">
    <property type="entry name" value="ATP_grasp_subdomain_1"/>
</dbReference>
<dbReference type="Gene3D" id="3.30.470.20">
    <property type="entry name" value="ATP-grasp fold, B domain"/>
    <property type="match status" value="2"/>
</dbReference>
<dbReference type="EC" id="6.3.4.16" evidence="16"/>
<dbReference type="Pfam" id="PF25596">
    <property type="entry name" value="CPSase_L_D1"/>
    <property type="match status" value="2"/>
</dbReference>
<evidence type="ECO:0000256" key="7">
    <source>
        <dbReference type="ARBA" id="ARBA00022605"/>
    </source>
</evidence>
<comment type="similarity">
    <text evidence="3">Belongs to the CarB family.</text>
</comment>
<dbReference type="SUPFAM" id="SSF52440">
    <property type="entry name" value="PreATP-grasp domain"/>
    <property type="match status" value="2"/>
</dbReference>
<sequence length="1210" mass="132307">MSVCLNHCENLTSSSFLSHRQSFSLSKNSDFQLFFYSNNNNNNTRTGKSKRFSSLFSLRSWSPTTQHQQLTRYSKSRSRTGVNSARGDLGSELFNGTADKPAKLGKRTDLKKIMILGAGPIVIGQACEFDYSGTQACKALKEEGYEVVLVNSNPATIMTDPDLADRTYITPMTPELVEQILENERPDALLPTMGGQTALNLAVALAESGVLDKYGIELIGAKLDAIKKAEDRELFKQAMKNIGVKTPPSGIANTLDECISIAREIGEFPLIIRPAFTLGGTGGGIAYNKEEFEAICKSGLAASLTAQVLVEKSLLGWKEYELEVMRDLADNVVIICSIENIDPMGVHTGDSITVAPAQTLTDKEYQRLRDYSVAIIREIGVECGGSNVQFAVNPVDGEVMVIEMNPRVSRSSALASKATGFPIAKMAAKLSVGYSLDQIPNDITKKTPASFEPSIDYVVTKIPRFAFEKFPGSEPILTTQMKSVGEAMALGRTFQESFQKAVRSLESGYSGWGCAKVKELEWDWEQLKYSLRVPNPDRIHAIYAAMKKGMKVDDIHELSYIDKWFLAQLKELIDVEQFLIAGSLSDLTKDDFSEVKKRGFSDKQIAFATKSTEKEVREKRLSLGVAPTYKRVDTCAAEFEANTPYMYSSYDFECESSPTQTKKVLILGGGPNRIGQGIEFDYCCCHTSFSLQKAGYETIMMNSNPETVSTDYDTSDRLYFEPLTVEDVLNVIELERPDGIIVQFGGQTPLKLALPIQQYLDEHKPLAASGAGHVRIWGTSPDSIDAAEDRERFNAILKELGIEQPKGGIAKSEADALAIAKEIGYPVVVRPSYVLGGRAMEIVYTDEKLATYLENAVKVDPDLPVLVDKYLSDAIEIDVDSLSDSHGNVVIGGIMEHIEQAGVHSGDSACMIPTKTISSSCLDTIKSWTKNLAKRLNVCGLMNCQYAITASGDVYLLEANPRASRTVPFVSKAIGHPLAKYAALVMSGKSLHDIDFTKEVIPKHISVKEAVLPFEKFQGCDVLLGPEMRSTGEVMGIDWNFAIAFAKAQIAAGQKLPLSGTVFLSLNEMTKPHLERLAKAFLELGFKIVSTSGTAHFLELKGIAVERVLKMHEGRLHAGDMVANGQIQMMVITSSGDALDQIDGLKLRRMALAYKVPIITTISGALANVDAIKSLKSNTIKMTALQDYFDTETTTGVGETLQSASASSSI</sequence>
<dbReference type="PROSITE" id="PS00866">
    <property type="entry name" value="CPSASE_1"/>
    <property type="match status" value="2"/>
</dbReference>
<keyword evidence="9" id="KW-0677">Repeat</keyword>
<dbReference type="NCBIfam" id="TIGR01369">
    <property type="entry name" value="CPSaseII_lrg"/>
    <property type="match status" value="1"/>
</dbReference>
<dbReference type="InterPro" id="IPR058047">
    <property type="entry name" value="CPSase_preATP-grasp"/>
</dbReference>
<dbReference type="InterPro" id="IPR011607">
    <property type="entry name" value="MGS-like_dom"/>
</dbReference>
<keyword evidence="10 22" id="KW-0547">Nucleotide-binding</keyword>
<dbReference type="FunFam" id="3.40.50.20:FF:000001">
    <property type="entry name" value="Carbamoyl-phosphate synthase large chain"/>
    <property type="match status" value="1"/>
</dbReference>
<evidence type="ECO:0000256" key="14">
    <source>
        <dbReference type="ARBA" id="ARBA00023211"/>
    </source>
</evidence>
<dbReference type="Pfam" id="PF02142">
    <property type="entry name" value="MGS"/>
    <property type="match status" value="1"/>
</dbReference>
<comment type="cofactor">
    <cofactor evidence="1">
        <name>Mn(2+)</name>
        <dbReference type="ChEBI" id="CHEBI:29035"/>
    </cofactor>
</comment>
<dbReference type="PANTHER" id="PTHR11405">
    <property type="entry name" value="CARBAMOYLTRANSFERASE FAMILY MEMBER"/>
    <property type="match status" value="1"/>
</dbReference>
<feature type="domain" description="ATP-grasp" evidence="23">
    <location>
        <begin position="794"/>
        <end position="987"/>
    </location>
</feature>
<dbReference type="SUPFAM" id="SSF56059">
    <property type="entry name" value="Glutathione synthetase ATP-binding domain-like"/>
    <property type="match status" value="2"/>
</dbReference>
<dbReference type="HAMAP" id="MF_01210_B">
    <property type="entry name" value="CPSase_L_chain_B"/>
    <property type="match status" value="1"/>
</dbReference>
<keyword evidence="6" id="KW-0436">Ligase</keyword>
<evidence type="ECO:0000256" key="15">
    <source>
        <dbReference type="ARBA" id="ARBA00044031"/>
    </source>
</evidence>
<dbReference type="CDD" id="cd01424">
    <property type="entry name" value="MGS_CPS_II"/>
    <property type="match status" value="1"/>
</dbReference>
<keyword evidence="11 22" id="KW-0067">ATP-binding</keyword>
<dbReference type="Gene3D" id="3.30.1490.20">
    <property type="entry name" value="ATP-grasp fold, A domain"/>
    <property type="match status" value="1"/>
</dbReference>
<dbReference type="InterPro" id="IPR011761">
    <property type="entry name" value="ATP-grasp"/>
</dbReference>
<protein>
    <recommendedName>
        <fullName evidence="21">Carbamoyl phosphate synthase arginine-specific large chain, chloroplastic</fullName>
        <ecNumber evidence="16">6.3.4.16</ecNumber>
        <ecNumber evidence="4">6.3.5.5</ecNumber>
    </recommendedName>
    <alternativeName>
        <fullName evidence="18">Ammonium-dependent carbamoyl phosphate synthetase</fullName>
    </alternativeName>
    <alternativeName>
        <fullName evidence="17">Arginine-specific carbamoyl phosphate synthetase, ammonia chain</fullName>
    </alternativeName>
    <alternativeName>
        <fullName evidence="19">Glutamine-dependent carbamoyl phosphate synthetase</fullName>
    </alternativeName>
</protein>
<dbReference type="InterPro" id="IPR033937">
    <property type="entry name" value="MGS_CPS_CarB"/>
</dbReference>
<dbReference type="Gene3D" id="3.40.50.20">
    <property type="match status" value="2"/>
</dbReference>
<dbReference type="PROSITE" id="PS00867">
    <property type="entry name" value="CPSASE_2"/>
    <property type="match status" value="2"/>
</dbReference>
<evidence type="ECO:0000256" key="20">
    <source>
        <dbReference type="ARBA" id="ARBA00047359"/>
    </source>
</evidence>
<keyword evidence="14" id="KW-0464">Manganese</keyword>
<dbReference type="FunFam" id="3.40.50.1380:FF:000013">
    <property type="entry name" value="Carbamoyl-phosphate synthase large chain"/>
    <property type="match status" value="1"/>
</dbReference>
<dbReference type="EC" id="6.3.5.5" evidence="4"/>
<dbReference type="GO" id="GO:0046872">
    <property type="term" value="F:metal ion binding"/>
    <property type="evidence" value="ECO:0007669"/>
    <property type="project" value="UniProtKB-KW"/>
</dbReference>
<evidence type="ECO:0000256" key="4">
    <source>
        <dbReference type="ARBA" id="ARBA00012738"/>
    </source>
</evidence>
<accession>A0AAD9TW08</accession>
<evidence type="ECO:0000256" key="13">
    <source>
        <dbReference type="ARBA" id="ARBA00022975"/>
    </source>
</evidence>
<dbReference type="EMBL" id="JANJYI010000007">
    <property type="protein sequence ID" value="KAK2643284.1"/>
    <property type="molecule type" value="Genomic_DNA"/>
</dbReference>
<evidence type="ECO:0000259" key="24">
    <source>
        <dbReference type="PROSITE" id="PS51855"/>
    </source>
</evidence>
<dbReference type="PRINTS" id="PR00098">
    <property type="entry name" value="CPSASE"/>
</dbReference>
<dbReference type="InterPro" id="IPR005480">
    <property type="entry name" value="CPSase_lsu_oligo"/>
</dbReference>
<dbReference type="Proteomes" id="UP001280121">
    <property type="component" value="Unassembled WGS sequence"/>
</dbReference>
<dbReference type="InterPro" id="IPR005483">
    <property type="entry name" value="CPSase_dom"/>
</dbReference>
<dbReference type="InterPro" id="IPR006275">
    <property type="entry name" value="CPSase_lsu"/>
</dbReference>
<dbReference type="GO" id="GO:0005737">
    <property type="term" value="C:cytoplasm"/>
    <property type="evidence" value="ECO:0007669"/>
    <property type="project" value="TreeGrafter"/>
</dbReference>
<dbReference type="InterPro" id="IPR005479">
    <property type="entry name" value="CPAse_ATP-bd"/>
</dbReference>
<keyword evidence="26" id="KW-1185">Reference proteome</keyword>
<evidence type="ECO:0000256" key="5">
    <source>
        <dbReference type="ARBA" id="ARBA00022571"/>
    </source>
</evidence>
<dbReference type="PANTHER" id="PTHR11405:SF53">
    <property type="entry name" value="CARBAMOYL-PHOSPHATE SYNTHASE [AMMONIA], MITOCHONDRIAL"/>
    <property type="match status" value="1"/>
</dbReference>
<evidence type="ECO:0000256" key="17">
    <source>
        <dbReference type="ARBA" id="ARBA00044249"/>
    </source>
</evidence>
<evidence type="ECO:0000259" key="23">
    <source>
        <dbReference type="PROSITE" id="PS50975"/>
    </source>
</evidence>
<name>A0AAD9TW08_9ROSI</name>
<comment type="caution">
    <text evidence="25">The sequence shown here is derived from an EMBL/GenBank/DDBJ whole genome shotgun (WGS) entry which is preliminary data.</text>
</comment>
<evidence type="ECO:0000256" key="22">
    <source>
        <dbReference type="PROSITE-ProRule" id="PRU00409"/>
    </source>
</evidence>
<feature type="domain" description="MGS-like" evidence="24">
    <location>
        <begin position="1054"/>
        <end position="1195"/>
    </location>
</feature>
<keyword evidence="5" id="KW-0055">Arginine biosynthesis</keyword>
<evidence type="ECO:0000256" key="8">
    <source>
        <dbReference type="ARBA" id="ARBA00022723"/>
    </source>
</evidence>
<evidence type="ECO:0000256" key="21">
    <source>
        <dbReference type="ARBA" id="ARBA00074190"/>
    </source>
</evidence>
<dbReference type="Pfam" id="PF02786">
    <property type="entry name" value="CPSase_L_D2"/>
    <property type="match status" value="2"/>
</dbReference>
<dbReference type="AlphaFoldDB" id="A0AAD9TW08"/>
<comment type="catalytic activity">
    <reaction evidence="20">
        <text>hydrogencarbonate + NH4(+) + 2 ATP = carbamoyl phosphate + 2 ADP + phosphate + 2 H(+)</text>
        <dbReference type="Rhea" id="RHEA:18029"/>
        <dbReference type="ChEBI" id="CHEBI:15378"/>
        <dbReference type="ChEBI" id="CHEBI:17544"/>
        <dbReference type="ChEBI" id="CHEBI:28938"/>
        <dbReference type="ChEBI" id="CHEBI:30616"/>
        <dbReference type="ChEBI" id="CHEBI:43474"/>
        <dbReference type="ChEBI" id="CHEBI:58228"/>
        <dbReference type="ChEBI" id="CHEBI:456216"/>
        <dbReference type="EC" id="6.3.4.16"/>
    </reaction>
</comment>
<dbReference type="NCBIfam" id="NF009455">
    <property type="entry name" value="PRK12815.1"/>
    <property type="match status" value="1"/>
</dbReference>
<dbReference type="PROSITE" id="PS50975">
    <property type="entry name" value="ATP_GRASP"/>
    <property type="match status" value="2"/>
</dbReference>
<proteinExistence type="inferred from homology"/>
<dbReference type="GO" id="GO:0004087">
    <property type="term" value="F:carbamoyl-phosphate synthase (ammonia) activity"/>
    <property type="evidence" value="ECO:0007669"/>
    <property type="project" value="UniProtKB-EC"/>
</dbReference>
<evidence type="ECO:0000256" key="3">
    <source>
        <dbReference type="ARBA" id="ARBA00009799"/>
    </source>
</evidence>
<evidence type="ECO:0000256" key="19">
    <source>
        <dbReference type="ARBA" id="ARBA00044334"/>
    </source>
</evidence>
<keyword evidence="8" id="KW-0479">Metal-binding</keyword>
<dbReference type="GO" id="GO:0005524">
    <property type="term" value="F:ATP binding"/>
    <property type="evidence" value="ECO:0007669"/>
    <property type="project" value="UniProtKB-UniRule"/>
</dbReference>
<comment type="pathway">
    <text evidence="2">Amino-acid biosynthesis; L-arginine biosynthesis; carbamoyl phosphate from bicarbonate: step 1/1.</text>
</comment>
<gene>
    <name evidence="25" type="ORF">Ddye_025047</name>
</gene>
<dbReference type="GO" id="GO:0006526">
    <property type="term" value="P:L-arginine biosynthetic process"/>
    <property type="evidence" value="ECO:0007669"/>
    <property type="project" value="UniProtKB-KW"/>
</dbReference>
<dbReference type="InterPro" id="IPR036897">
    <property type="entry name" value="CarbamoylP_synth_lsu_oligo_sf"/>
</dbReference>
<dbReference type="SUPFAM" id="SSF52335">
    <property type="entry name" value="Methylglyoxal synthase-like"/>
    <property type="match status" value="1"/>
</dbReference>